<evidence type="ECO:0000313" key="2">
    <source>
        <dbReference type="Proteomes" id="UP000030748"/>
    </source>
</evidence>
<keyword evidence="2" id="KW-1185">Reference proteome</keyword>
<dbReference type="Proteomes" id="UP000030748">
    <property type="component" value="Unassembled WGS sequence"/>
</dbReference>
<proteinExistence type="predicted"/>
<sequence length="76" mass="8972">MNLQEHILFTNLEHIPKMHWNLLVEKKTIIPPSGFSSTTVILKIPTQLYKILTRNPDVNSRKKQVWSPQFFFLPNI</sequence>
<protein>
    <submittedName>
        <fullName evidence="1">Uncharacterized protein</fullName>
    </submittedName>
</protein>
<evidence type="ECO:0000313" key="1">
    <source>
        <dbReference type="EMBL" id="EYU35360.1"/>
    </source>
</evidence>
<accession>A0A022R8Z3</accession>
<name>A0A022R8Z3_ERYGU</name>
<organism evidence="1 2">
    <name type="scientific">Erythranthe guttata</name>
    <name type="common">Yellow monkey flower</name>
    <name type="synonym">Mimulus guttatus</name>
    <dbReference type="NCBI Taxonomy" id="4155"/>
    <lineage>
        <taxon>Eukaryota</taxon>
        <taxon>Viridiplantae</taxon>
        <taxon>Streptophyta</taxon>
        <taxon>Embryophyta</taxon>
        <taxon>Tracheophyta</taxon>
        <taxon>Spermatophyta</taxon>
        <taxon>Magnoliopsida</taxon>
        <taxon>eudicotyledons</taxon>
        <taxon>Gunneridae</taxon>
        <taxon>Pentapetalae</taxon>
        <taxon>asterids</taxon>
        <taxon>lamiids</taxon>
        <taxon>Lamiales</taxon>
        <taxon>Phrymaceae</taxon>
        <taxon>Erythranthe</taxon>
    </lineage>
</organism>
<dbReference type="EMBL" id="KI630623">
    <property type="protein sequence ID" value="EYU35360.1"/>
    <property type="molecule type" value="Genomic_DNA"/>
</dbReference>
<dbReference type="AlphaFoldDB" id="A0A022R8Z3"/>
<reference evidence="1 2" key="1">
    <citation type="journal article" date="2013" name="Proc. Natl. Acad. Sci. U.S.A.">
        <title>Fine-scale variation in meiotic recombination in Mimulus inferred from population shotgun sequencing.</title>
        <authorList>
            <person name="Hellsten U."/>
            <person name="Wright K.M."/>
            <person name="Jenkins J."/>
            <person name="Shu S."/>
            <person name="Yuan Y."/>
            <person name="Wessler S.R."/>
            <person name="Schmutz J."/>
            <person name="Willis J.H."/>
            <person name="Rokhsar D.S."/>
        </authorList>
    </citation>
    <scope>NUCLEOTIDE SEQUENCE [LARGE SCALE GENOMIC DNA]</scope>
    <source>
        <strain evidence="2">cv. DUN x IM62</strain>
    </source>
</reference>
<gene>
    <name evidence="1" type="ORF">MIMGU_mgv1a017423mg</name>
</gene>